<dbReference type="EMBL" id="CAJVQC010001068">
    <property type="protein sequence ID" value="CAG8486768.1"/>
    <property type="molecule type" value="Genomic_DNA"/>
</dbReference>
<comment type="caution">
    <text evidence="1">The sequence shown here is derived from an EMBL/GenBank/DDBJ whole genome shotgun (WGS) entry which is preliminary data.</text>
</comment>
<feature type="non-terminal residue" evidence="1">
    <location>
        <position position="1"/>
    </location>
</feature>
<reference evidence="1" key="1">
    <citation type="submission" date="2021-06" db="EMBL/GenBank/DDBJ databases">
        <authorList>
            <person name="Kallberg Y."/>
            <person name="Tangrot J."/>
            <person name="Rosling A."/>
        </authorList>
    </citation>
    <scope>NUCLEOTIDE SEQUENCE</scope>
    <source>
        <strain evidence="1">MA461A</strain>
    </source>
</reference>
<dbReference type="Proteomes" id="UP000789920">
    <property type="component" value="Unassembled WGS sequence"/>
</dbReference>
<evidence type="ECO:0000313" key="2">
    <source>
        <dbReference type="Proteomes" id="UP000789920"/>
    </source>
</evidence>
<organism evidence="1 2">
    <name type="scientific">Racocetra persica</name>
    <dbReference type="NCBI Taxonomy" id="160502"/>
    <lineage>
        <taxon>Eukaryota</taxon>
        <taxon>Fungi</taxon>
        <taxon>Fungi incertae sedis</taxon>
        <taxon>Mucoromycota</taxon>
        <taxon>Glomeromycotina</taxon>
        <taxon>Glomeromycetes</taxon>
        <taxon>Diversisporales</taxon>
        <taxon>Gigasporaceae</taxon>
        <taxon>Racocetra</taxon>
    </lineage>
</organism>
<evidence type="ECO:0000313" key="1">
    <source>
        <dbReference type="EMBL" id="CAG8486768.1"/>
    </source>
</evidence>
<name>A0ACA9KR73_9GLOM</name>
<proteinExistence type="predicted"/>
<keyword evidence="2" id="KW-1185">Reference proteome</keyword>
<sequence>SKPTLTLKYQQEPPNNTTTSKQLGISKQINNQYNYTTLVKAKHEKQQPY</sequence>
<gene>
    <name evidence="1" type="ORF">RPERSI_LOCUS1217</name>
</gene>
<protein>
    <submittedName>
        <fullName evidence="1">21093_t:CDS:1</fullName>
    </submittedName>
</protein>
<accession>A0ACA9KR73</accession>